<evidence type="ECO:0008006" key="7">
    <source>
        <dbReference type="Google" id="ProtNLM"/>
    </source>
</evidence>
<gene>
    <name evidence="5" type="ORF">FSP39_007789</name>
</gene>
<evidence type="ECO:0000313" key="5">
    <source>
        <dbReference type="EMBL" id="KAK3092839.1"/>
    </source>
</evidence>
<dbReference type="GO" id="GO:0003677">
    <property type="term" value="F:DNA binding"/>
    <property type="evidence" value="ECO:0007669"/>
    <property type="project" value="InterPro"/>
</dbReference>
<name>A0AA88XVI5_PINIB</name>
<feature type="compositionally biased region" description="Polar residues" evidence="2">
    <location>
        <begin position="431"/>
        <end position="456"/>
    </location>
</feature>
<evidence type="ECO:0000259" key="4">
    <source>
        <dbReference type="Pfam" id="PF05225"/>
    </source>
</evidence>
<protein>
    <recommendedName>
        <fullName evidence="7">DDE-1 domain-containing protein</fullName>
    </recommendedName>
</protein>
<evidence type="ECO:0000259" key="3">
    <source>
        <dbReference type="Pfam" id="PF03184"/>
    </source>
</evidence>
<feature type="domain" description="DDE-1" evidence="3">
    <location>
        <begin position="208"/>
        <end position="374"/>
    </location>
</feature>
<feature type="non-terminal residue" evidence="5">
    <location>
        <position position="1"/>
    </location>
</feature>
<dbReference type="PANTHER" id="PTHR19303:SF74">
    <property type="entry name" value="POGO TRANSPOSABLE ELEMENT WITH KRAB DOMAIN"/>
    <property type="match status" value="1"/>
</dbReference>
<keyword evidence="6" id="KW-1185">Reference proteome</keyword>
<proteinExistence type="predicted"/>
<dbReference type="InterPro" id="IPR009057">
    <property type="entry name" value="Homeodomain-like_sf"/>
</dbReference>
<evidence type="ECO:0000313" key="6">
    <source>
        <dbReference type="Proteomes" id="UP001186944"/>
    </source>
</evidence>
<dbReference type="SUPFAM" id="SSF46689">
    <property type="entry name" value="Homeodomain-like"/>
    <property type="match status" value="1"/>
</dbReference>
<feature type="region of interest" description="Disordered" evidence="2">
    <location>
        <begin position="431"/>
        <end position="464"/>
    </location>
</feature>
<evidence type="ECO:0000256" key="2">
    <source>
        <dbReference type="SAM" id="MobiDB-lite"/>
    </source>
</evidence>
<feature type="coiled-coil region" evidence="1">
    <location>
        <begin position="562"/>
        <end position="592"/>
    </location>
</feature>
<dbReference type="Proteomes" id="UP001186944">
    <property type="component" value="Unassembled WGS sequence"/>
</dbReference>
<keyword evidence="1" id="KW-0175">Coiled coil</keyword>
<dbReference type="InterPro" id="IPR050863">
    <property type="entry name" value="CenT-Element_Derived"/>
</dbReference>
<dbReference type="AlphaFoldDB" id="A0AA88XVI5"/>
<comment type="caution">
    <text evidence="5">The sequence shown here is derived from an EMBL/GenBank/DDBJ whole genome shotgun (WGS) entry which is preliminary data.</text>
</comment>
<reference evidence="5" key="1">
    <citation type="submission" date="2019-08" db="EMBL/GenBank/DDBJ databases">
        <title>The improved chromosome-level genome for the pearl oyster Pinctada fucata martensii using PacBio sequencing and Hi-C.</title>
        <authorList>
            <person name="Zheng Z."/>
        </authorList>
    </citation>
    <scope>NUCLEOTIDE SEQUENCE</scope>
    <source>
        <strain evidence="5">ZZ-2019</strain>
        <tissue evidence="5">Adductor muscle</tissue>
    </source>
</reference>
<sequence length="599" mass="66348">HARKSKNIYMKYKDESLQQAVESVKNGVMSYGQASKHFNVPKTTIIDHASGRIKAGAKPGRKPVIPITIENAVAEKVKLAAEKGFGVSKRQFLMKVSQLCISLGIKTNFKNNMPGNDWWRGFAGRHPDVVIRKPEKLSTTRSRMMNKVIVSRYFSDLASIITENGLTPDVIWNCDETGKQFEHRPTSIIARKGARSSPGRTGNSRENITILASVNACGTKIPPMCVVKGKTMKSVQSFSTLDAPQGTMWTYQERAWMCDILGTLWFKDVFLRNIGPKRPQLLIMDSHGSHEVLGLIEEAVKENIILLALPPHTSHHLQPLDKSVFGPFAKAYDKACSQFMSEDPNHIVNKATWPRLFKSAWETSVTPQNIISGFRATGIWPLNPKIIPESAYSPAEAFEVPFSSTCDVPLEGVHNDTYEIDATNACLPEGTNTPVDNTENCTSVSNPKVSQSTSDNLEMESPDESFVRENLLDSSLEMLAEAAVSVSMNATTSSEAFEIPTADVPCLLEALSNGAYTLSDLEGDIAPSMDWNSEVEALFAIPQAAGKKTTSRAVTSHRILTSEDVLNEKRAKEAEKERKEKVRIEKMKMKKRKARKCKT</sequence>
<feature type="domain" description="HTH psq-type" evidence="4">
    <location>
        <begin position="14"/>
        <end position="53"/>
    </location>
</feature>
<dbReference type="InterPro" id="IPR007889">
    <property type="entry name" value="HTH_Psq"/>
</dbReference>
<evidence type="ECO:0000256" key="1">
    <source>
        <dbReference type="SAM" id="Coils"/>
    </source>
</evidence>
<dbReference type="EMBL" id="VSWD01000009">
    <property type="protein sequence ID" value="KAK3092839.1"/>
    <property type="molecule type" value="Genomic_DNA"/>
</dbReference>
<dbReference type="PANTHER" id="PTHR19303">
    <property type="entry name" value="TRANSPOSON"/>
    <property type="match status" value="1"/>
</dbReference>
<dbReference type="InterPro" id="IPR004875">
    <property type="entry name" value="DDE_SF_endonuclease_dom"/>
</dbReference>
<dbReference type="Pfam" id="PF05225">
    <property type="entry name" value="HTH_psq"/>
    <property type="match status" value="1"/>
</dbReference>
<accession>A0AA88XVI5</accession>
<dbReference type="GO" id="GO:0005634">
    <property type="term" value="C:nucleus"/>
    <property type="evidence" value="ECO:0007669"/>
    <property type="project" value="TreeGrafter"/>
</dbReference>
<dbReference type="Pfam" id="PF03184">
    <property type="entry name" value="DDE_1"/>
    <property type="match status" value="1"/>
</dbReference>
<dbReference type="Gene3D" id="1.10.10.60">
    <property type="entry name" value="Homeodomain-like"/>
    <property type="match status" value="1"/>
</dbReference>
<organism evidence="5 6">
    <name type="scientific">Pinctada imbricata</name>
    <name type="common">Atlantic pearl-oyster</name>
    <name type="synonym">Pinctada martensii</name>
    <dbReference type="NCBI Taxonomy" id="66713"/>
    <lineage>
        <taxon>Eukaryota</taxon>
        <taxon>Metazoa</taxon>
        <taxon>Spiralia</taxon>
        <taxon>Lophotrochozoa</taxon>
        <taxon>Mollusca</taxon>
        <taxon>Bivalvia</taxon>
        <taxon>Autobranchia</taxon>
        <taxon>Pteriomorphia</taxon>
        <taxon>Pterioida</taxon>
        <taxon>Pterioidea</taxon>
        <taxon>Pteriidae</taxon>
        <taxon>Pinctada</taxon>
    </lineage>
</organism>